<sequence>MEALYRHLNALVFSPPLPIAWTNVAFTPPADGAGKPKPYLRATSLRSPNGRPTITRSVRYAGLFQVDVYWPLAAGEQAARDIAGAIAGHFDNTRLRNGALTICVDERPTDGPSLIEGPMMQIPVTVRWYALA</sequence>
<reference evidence="1 2" key="1">
    <citation type="submission" date="2016-11" db="EMBL/GenBank/DDBJ databases">
        <authorList>
            <person name="Jaros S."/>
            <person name="Januszkiewicz K."/>
            <person name="Wedrychowicz H."/>
        </authorList>
    </citation>
    <scope>NUCLEOTIDE SEQUENCE [LARGE SCALE GENOMIC DNA]</scope>
    <source>
        <strain evidence="1 2">DSM 19436</strain>
    </source>
</reference>
<proteinExistence type="predicted"/>
<dbReference type="Gene3D" id="3.30.2000.20">
    <property type="match status" value="1"/>
</dbReference>
<dbReference type="STRING" id="1122133.SAMN02745157_4860"/>
<evidence type="ECO:0000313" key="2">
    <source>
        <dbReference type="Proteomes" id="UP000184485"/>
    </source>
</evidence>
<dbReference type="InterPro" id="IPR025395">
    <property type="entry name" value="Phage_tail_terminator-like"/>
</dbReference>
<dbReference type="Proteomes" id="UP000184485">
    <property type="component" value="Unassembled WGS sequence"/>
</dbReference>
<keyword evidence="2" id="KW-1185">Reference proteome</keyword>
<gene>
    <name evidence="1" type="ORF">SAMN02745157_4860</name>
</gene>
<protein>
    <submittedName>
        <fullName evidence="1">Uncharacterized protein</fullName>
    </submittedName>
</protein>
<dbReference type="Pfam" id="PF13554">
    <property type="entry name" value="Phage_tail_terminator_5"/>
    <property type="match status" value="1"/>
</dbReference>
<evidence type="ECO:0000313" key="1">
    <source>
        <dbReference type="EMBL" id="SHG79814.1"/>
    </source>
</evidence>
<dbReference type="AlphaFoldDB" id="A0A1M5MQZ5"/>
<accession>A0A1M5MQZ5</accession>
<dbReference type="EMBL" id="FQUP01000007">
    <property type="protein sequence ID" value="SHG79814.1"/>
    <property type="molecule type" value="Genomic_DNA"/>
</dbReference>
<name>A0A1M5MQZ5_9HYPH</name>
<organism evidence="1 2">
    <name type="scientific">Kaistia soli DSM 19436</name>
    <dbReference type="NCBI Taxonomy" id="1122133"/>
    <lineage>
        <taxon>Bacteria</taxon>
        <taxon>Pseudomonadati</taxon>
        <taxon>Pseudomonadota</taxon>
        <taxon>Alphaproteobacteria</taxon>
        <taxon>Hyphomicrobiales</taxon>
        <taxon>Kaistiaceae</taxon>
        <taxon>Kaistia</taxon>
    </lineage>
</organism>